<dbReference type="PANTHER" id="PTHR11616:SF277">
    <property type="entry name" value="TRANSPORTER"/>
    <property type="match status" value="1"/>
</dbReference>
<gene>
    <name evidence="12" type="ORF">FQN60_009527</name>
</gene>
<feature type="domain" description="IRS-type PTB" evidence="11">
    <location>
        <begin position="13"/>
        <end position="115"/>
    </location>
</feature>
<evidence type="ECO:0000256" key="8">
    <source>
        <dbReference type="PIRSR" id="PIRSR600175-1"/>
    </source>
</evidence>
<keyword evidence="7 10" id="KW-0472">Membrane</keyword>
<feature type="region of interest" description="Disordered" evidence="9">
    <location>
        <begin position="345"/>
        <end position="383"/>
    </location>
</feature>
<feature type="compositionally biased region" description="Acidic residues" evidence="9">
    <location>
        <begin position="428"/>
        <end position="454"/>
    </location>
</feature>
<dbReference type="InterPro" id="IPR011993">
    <property type="entry name" value="PH-like_dom_sf"/>
</dbReference>
<organism evidence="12 13">
    <name type="scientific">Etheostoma spectabile</name>
    <name type="common">orangethroat darter</name>
    <dbReference type="NCBI Taxonomy" id="54343"/>
    <lineage>
        <taxon>Eukaryota</taxon>
        <taxon>Metazoa</taxon>
        <taxon>Chordata</taxon>
        <taxon>Craniata</taxon>
        <taxon>Vertebrata</taxon>
        <taxon>Euteleostomi</taxon>
        <taxon>Actinopterygii</taxon>
        <taxon>Neopterygii</taxon>
        <taxon>Teleostei</taxon>
        <taxon>Neoteleostei</taxon>
        <taxon>Acanthomorphata</taxon>
        <taxon>Eupercaria</taxon>
        <taxon>Perciformes</taxon>
        <taxon>Percoidei</taxon>
        <taxon>Percidae</taxon>
        <taxon>Etheostomatinae</taxon>
        <taxon>Etheostoma</taxon>
    </lineage>
</organism>
<feature type="region of interest" description="Disordered" evidence="9">
    <location>
        <begin position="426"/>
        <end position="469"/>
    </location>
</feature>
<dbReference type="Proteomes" id="UP000327493">
    <property type="component" value="Chromosome 4"/>
</dbReference>
<evidence type="ECO:0000256" key="6">
    <source>
        <dbReference type="ARBA" id="ARBA00022989"/>
    </source>
</evidence>
<evidence type="ECO:0000259" key="11">
    <source>
        <dbReference type="PROSITE" id="PS51064"/>
    </source>
</evidence>
<evidence type="ECO:0000313" key="13">
    <source>
        <dbReference type="Proteomes" id="UP000327493"/>
    </source>
</evidence>
<dbReference type="InterPro" id="IPR002404">
    <property type="entry name" value="IRS_PTB"/>
</dbReference>
<dbReference type="Pfam" id="PF00209">
    <property type="entry name" value="SNF"/>
    <property type="match status" value="2"/>
</dbReference>
<keyword evidence="13" id="KW-1185">Reference proteome</keyword>
<evidence type="ECO:0000256" key="7">
    <source>
        <dbReference type="ARBA" id="ARBA00023136"/>
    </source>
</evidence>
<feature type="region of interest" description="Disordered" evidence="9">
    <location>
        <begin position="595"/>
        <end position="623"/>
    </location>
</feature>
<name>A0A5J5DJA8_9PERO</name>
<feature type="compositionally biased region" description="Low complexity" evidence="9">
    <location>
        <begin position="351"/>
        <end position="369"/>
    </location>
</feature>
<evidence type="ECO:0000256" key="10">
    <source>
        <dbReference type="SAM" id="Phobius"/>
    </source>
</evidence>
<keyword evidence="4 10" id="KW-0812">Transmembrane</keyword>
<dbReference type="PROSITE" id="PS51064">
    <property type="entry name" value="IRS_PTB"/>
    <property type="match status" value="1"/>
</dbReference>
<dbReference type="CDD" id="cd01202">
    <property type="entry name" value="PTB_FRS2"/>
    <property type="match status" value="1"/>
</dbReference>
<feature type="region of interest" description="Disordered" evidence="9">
    <location>
        <begin position="267"/>
        <end position="303"/>
    </location>
</feature>
<feature type="binding site" evidence="8">
    <location>
        <position position="693"/>
    </location>
    <ligand>
        <name>Na(+)</name>
        <dbReference type="ChEBI" id="CHEBI:29101"/>
        <label>1</label>
    </ligand>
</feature>
<keyword evidence="8" id="KW-0915">Sodium</keyword>
<feature type="transmembrane region" description="Helical" evidence="10">
    <location>
        <begin position="827"/>
        <end position="845"/>
    </location>
</feature>
<accession>A0A5J5DJA8</accession>
<evidence type="ECO:0000256" key="1">
    <source>
        <dbReference type="ARBA" id="ARBA00004141"/>
    </source>
</evidence>
<feature type="region of interest" description="Disordered" evidence="9">
    <location>
        <begin position="550"/>
        <end position="574"/>
    </location>
</feature>
<keyword evidence="5" id="KW-0449">Lipoprotein</keyword>
<evidence type="ECO:0000256" key="5">
    <source>
        <dbReference type="ARBA" id="ARBA00022707"/>
    </source>
</evidence>
<feature type="region of interest" description="Disordered" evidence="9">
    <location>
        <begin position="909"/>
        <end position="943"/>
    </location>
</feature>
<feature type="transmembrane region" description="Helical" evidence="10">
    <location>
        <begin position="633"/>
        <end position="654"/>
    </location>
</feature>
<dbReference type="AlphaFoldDB" id="A0A5J5DJA8"/>
<keyword evidence="3" id="KW-0597">Phosphoprotein</keyword>
<dbReference type="SUPFAM" id="SSF50729">
    <property type="entry name" value="PH domain-like"/>
    <property type="match status" value="1"/>
</dbReference>
<dbReference type="GO" id="GO:0005886">
    <property type="term" value="C:plasma membrane"/>
    <property type="evidence" value="ECO:0007669"/>
    <property type="project" value="TreeGrafter"/>
</dbReference>
<dbReference type="GO" id="GO:0046872">
    <property type="term" value="F:metal ion binding"/>
    <property type="evidence" value="ECO:0007669"/>
    <property type="project" value="UniProtKB-KW"/>
</dbReference>
<feature type="compositionally biased region" description="Polar residues" evidence="9">
    <location>
        <begin position="551"/>
        <end position="563"/>
    </location>
</feature>
<feature type="transmembrane region" description="Helical" evidence="10">
    <location>
        <begin position="718"/>
        <end position="742"/>
    </location>
</feature>
<dbReference type="InterPro" id="IPR038742">
    <property type="entry name" value="FRS2_PTB"/>
</dbReference>
<dbReference type="EMBL" id="VOFY01000004">
    <property type="protein sequence ID" value="KAA8593411.1"/>
    <property type="molecule type" value="Genomic_DNA"/>
</dbReference>
<evidence type="ECO:0000256" key="3">
    <source>
        <dbReference type="ARBA" id="ARBA00022553"/>
    </source>
</evidence>
<keyword evidence="8" id="KW-0479">Metal-binding</keyword>
<evidence type="ECO:0000313" key="12">
    <source>
        <dbReference type="EMBL" id="KAA8593411.1"/>
    </source>
</evidence>
<dbReference type="SMART" id="SM00310">
    <property type="entry name" value="PTBI"/>
    <property type="match status" value="1"/>
</dbReference>
<dbReference type="PRINTS" id="PR00176">
    <property type="entry name" value="NANEUSMPORT"/>
</dbReference>
<dbReference type="GO" id="GO:0005332">
    <property type="term" value="F:gamma-aminobutyric acid:sodium:chloride symporter activity"/>
    <property type="evidence" value="ECO:0007669"/>
    <property type="project" value="TreeGrafter"/>
</dbReference>
<dbReference type="Gene3D" id="2.30.29.30">
    <property type="entry name" value="Pleckstrin-homology domain (PH domain)/Phosphotyrosine-binding domain (PTB)"/>
    <property type="match status" value="1"/>
</dbReference>
<proteinExistence type="predicted"/>
<dbReference type="GO" id="GO:0042995">
    <property type="term" value="C:cell projection"/>
    <property type="evidence" value="ECO:0007669"/>
    <property type="project" value="TreeGrafter"/>
</dbReference>
<reference evidence="12 13" key="1">
    <citation type="submission" date="2019-08" db="EMBL/GenBank/DDBJ databases">
        <title>A chromosome-level genome assembly, high-density linkage maps, and genome scans reveal the genomic architecture of hybrid incompatibilities underlying speciation via character displacement in darters (Percidae: Etheostominae).</title>
        <authorList>
            <person name="Moran R.L."/>
            <person name="Catchen J.M."/>
            <person name="Fuller R.C."/>
        </authorList>
    </citation>
    <scope>NUCLEOTIDE SEQUENCE [LARGE SCALE GENOMIC DNA]</scope>
    <source>
        <strain evidence="12">EspeVRDwgs_2016</strain>
        <tissue evidence="12">Muscle</tissue>
    </source>
</reference>
<feature type="binding site" evidence="8">
    <location>
        <position position="725"/>
    </location>
    <ligand>
        <name>Na(+)</name>
        <dbReference type="ChEBI" id="CHEBI:29101"/>
        <label>1</label>
    </ligand>
</feature>
<dbReference type="PROSITE" id="PS50267">
    <property type="entry name" value="NA_NEUROTRAN_SYMP_3"/>
    <property type="match status" value="1"/>
</dbReference>
<dbReference type="InterPro" id="IPR037272">
    <property type="entry name" value="SNS_sf"/>
</dbReference>
<dbReference type="SMART" id="SM01244">
    <property type="entry name" value="IRS"/>
    <property type="match status" value="1"/>
</dbReference>
<sequence>MGSCWSCLYRDPVRDNHLTKFKVTNVDDEGNELGSGIMELTQTELILHTRKRDAIRWPYLCLRRYGYDSNLFSFESGRRCQTGQGIFAFKCSRAEEIFNLLQELMQCNSINVVEESMMMSRSGHTPEMEMSRTPQTPNTPAFPVQSFPNGYPGYPIRGDSSQPSLADDQGHSLMGLEDQTHTYVNTVSMEGDLSMRHCVHSLPEVRPSSFPETTRGAMGVGGQGNPQSNLRCCPLEEHNDPQVFLKPSSQEVKFMLGPTPAQRHLLERERERERERHGHNTHNLQPVEGATGSETEGDEPSMHLCNSHSYHHFHHHTHRHPGLEHPDSCQSGELTYENINGLRSGRKQRLSPSSVSQSVGSSSSSSTGDSHTHSLMHPHALGPSSLPLQGYACERGMGGGHRRTALLNYENLPSLPPVWEYRALQRDDEQDEEDDEQDEEEYEEEEEDFDEYEFSEGPGTPNGYHQDGRGIHRDALQNYVNTEQVQPPRLRHACPPHPRPCQPDRGGRIFSFDFRRRSRSGVGGCEHGHMPPSRQLNYIQVDLEGEPPCQAISSGGAQTQPQHQRLPPKKCGPQASRRSECYAVIDLKKTAAMSNLQKALPRDDGTSRKTRHNSTDLPLDPVLNPAERNTDQFAVAVVYFTATFPYLMLVVLLARGLTLPGAIDGISFYLYPDPTRLVDPQVWMDAGAQVLFSFGICQGSLTALGSYNQFNNDCYKDTFVLCLVNGGSSFVAGFAIFSVLGFMSYEQGLPISEVAASVCEFGVPDDVCDRHVPQHVSKSLSSRVAAACSLLCLLPSRPSSCHRGADRLYDNIEDMVGYRPWPMMKYCWLYITPTVCVGTFVFSVMKYKPLKYNNTYVYPSWAYALGWFLGLFCVLLVPLWIIFKVTQMKGTIGQNLRQLCCPENKMHSTAKQPEQCPLNPDDTLTPVANENKGSGGAEIELQM</sequence>
<comment type="caution">
    <text evidence="12">The sequence shown here is derived from an EMBL/GenBank/DDBJ whole genome shotgun (WGS) entry which is preliminary data.</text>
</comment>
<keyword evidence="5" id="KW-0519">Myristate</keyword>
<keyword evidence="2" id="KW-0813">Transport</keyword>
<keyword evidence="6 10" id="KW-1133">Transmembrane helix</keyword>
<feature type="transmembrane region" description="Helical" evidence="10">
    <location>
        <begin position="865"/>
        <end position="883"/>
    </location>
</feature>
<dbReference type="InterPro" id="IPR000175">
    <property type="entry name" value="Na/ntran_symport"/>
</dbReference>
<dbReference type="PANTHER" id="PTHR11616">
    <property type="entry name" value="SODIUM/CHLORIDE DEPENDENT TRANSPORTER"/>
    <property type="match status" value="1"/>
</dbReference>
<comment type="subcellular location">
    <subcellularLocation>
        <location evidence="1">Membrane</location>
        <topology evidence="1">Multi-pass membrane protein</topology>
    </subcellularLocation>
</comment>
<protein>
    <recommendedName>
        <fullName evidence="11">IRS-type PTB domain-containing protein</fullName>
    </recommendedName>
</protein>
<evidence type="ECO:0000256" key="9">
    <source>
        <dbReference type="SAM" id="MobiDB-lite"/>
    </source>
</evidence>
<feature type="transmembrane region" description="Helical" evidence="10">
    <location>
        <begin position="686"/>
        <end position="706"/>
    </location>
</feature>
<feature type="compositionally biased region" description="Basic and acidic residues" evidence="9">
    <location>
        <begin position="267"/>
        <end position="278"/>
    </location>
</feature>
<evidence type="ECO:0000256" key="4">
    <source>
        <dbReference type="ARBA" id="ARBA00022692"/>
    </source>
</evidence>
<feature type="region of interest" description="Disordered" evidence="9">
    <location>
        <begin position="486"/>
        <end position="506"/>
    </location>
</feature>
<dbReference type="Pfam" id="PF02174">
    <property type="entry name" value="IRS"/>
    <property type="match status" value="1"/>
</dbReference>
<dbReference type="SUPFAM" id="SSF161070">
    <property type="entry name" value="SNF-like"/>
    <property type="match status" value="1"/>
</dbReference>
<evidence type="ECO:0000256" key="2">
    <source>
        <dbReference type="ARBA" id="ARBA00022448"/>
    </source>
</evidence>